<organism evidence="2 3">
    <name type="scientific">Trypanosoma cruzi Dm28c</name>
    <dbReference type="NCBI Taxonomy" id="1416333"/>
    <lineage>
        <taxon>Eukaryota</taxon>
        <taxon>Discoba</taxon>
        <taxon>Euglenozoa</taxon>
        <taxon>Kinetoplastea</taxon>
        <taxon>Metakinetoplastina</taxon>
        <taxon>Trypanosomatida</taxon>
        <taxon>Trypanosomatidae</taxon>
        <taxon>Trypanosoma</taxon>
        <taxon>Schizotrypanum</taxon>
    </lineage>
</organism>
<keyword evidence="1" id="KW-0732">Signal</keyword>
<dbReference type="AlphaFoldDB" id="V5AUK1"/>
<accession>V5AUK1</accession>
<feature type="chain" id="PRO_5004732614" evidence="1">
    <location>
        <begin position="30"/>
        <end position="760"/>
    </location>
</feature>
<gene>
    <name evidence="2" type="ORF">TCDM_07383</name>
</gene>
<protein>
    <submittedName>
        <fullName evidence="2">Uncharacterized protein</fullName>
    </submittedName>
</protein>
<dbReference type="Proteomes" id="UP000017861">
    <property type="component" value="Unassembled WGS sequence"/>
</dbReference>
<reference evidence="2 3" key="1">
    <citation type="journal article" date="2014" name="Genome Announc.">
        <title>Trypanosoma cruzi Clone Dm28c Draft Genome Sequence.</title>
        <authorList>
            <person name="Grisard E.C."/>
            <person name="Teixeira S.M."/>
            <person name="de Almeida L.G."/>
            <person name="Stoco P.H."/>
            <person name="Gerber A.L."/>
            <person name="Talavera-Lopez C."/>
            <person name="Lima O.C."/>
            <person name="Andersson B."/>
            <person name="de Vasconcelos A.T."/>
        </authorList>
    </citation>
    <scope>NUCLEOTIDE SEQUENCE [LARGE SCALE GENOMIC DNA]</scope>
    <source>
        <strain evidence="2 3">Dm28c</strain>
    </source>
</reference>
<proteinExistence type="predicted"/>
<name>V5AUK1_TRYCR</name>
<comment type="caution">
    <text evidence="2">The sequence shown here is derived from an EMBL/GenBank/DDBJ whole genome shotgun (WGS) entry which is preliminary data.</text>
</comment>
<evidence type="ECO:0000313" key="2">
    <source>
        <dbReference type="EMBL" id="ESS64485.1"/>
    </source>
</evidence>
<evidence type="ECO:0000256" key="1">
    <source>
        <dbReference type="SAM" id="SignalP"/>
    </source>
</evidence>
<evidence type="ECO:0000313" key="3">
    <source>
        <dbReference type="Proteomes" id="UP000017861"/>
    </source>
</evidence>
<feature type="signal peptide" evidence="1">
    <location>
        <begin position="1"/>
        <end position="29"/>
    </location>
</feature>
<dbReference type="EMBL" id="AYLP01000088">
    <property type="protein sequence ID" value="ESS64485.1"/>
    <property type="molecule type" value="Genomic_DNA"/>
</dbReference>
<dbReference type="OrthoDB" id="247693at2759"/>
<dbReference type="VEuPathDB" id="TriTrypDB:TCDM_07383"/>
<sequence length="760" mass="84430">MLVLFVGTYTRASLFVCVLGTFRVNPCVAEKHPLKKKKRKKRRTQMGTVVLEESKIDDPTALRRIISAAQPCQSHVGRMMDASRAHAHIFAGIEKKSYSVAKKERDRQLQLQREYQTAWEVAAVRGLQLPTLRTLAPSFTKTADEGSADMGGTVIGGAGYNTIIGMVPTADTVRRIADDDELISSFRPYRIDALRAARQAAATEDSAPHPDDARHLEPTLRTLSTKHLVDAAAISDEIAQKYWATASAFLDAGVPEEGDLAACSRAVSLAEAQQPACTNASRRATSKGTSSFLTTDRFKTSSGIPGVRQPDIGHYHLRYSQVEPRVVGGYMSPIECAAPQKRQQEEVSSGTPEGLVEPQKSSVSVTLVMAESTKTFGVSTVAYKEQRATPIDTATFSPTRSPPVVKGSHMFISKTARASPALCSPAKDLQYYPYADVRSTVKRSRCPVKFDVKLTERRHECMATSATVGMYNVATDISSYPHRLVCMDRDTGREGHWLNKPPAYQSVPEYIDVTNALNMVRPRRRLVTMAAQVPEDGHDERPKSPDNTVSIERDLNFPKSIFDQCEARRVRRFSTMIGRSTLAPLNSYEAPENVEFTQVTARTPCAIIHAKAPGHAPLHRPNPTEIGEVPNLRWVKPRKERTVDFGVVSTVSLPPLITKDLWYDTSNRKLVESRVKGNPMIETQVSREKRAKIFSTAGCGAHTVYNIDLPRRGKSVPVFEKQITKETQFCGHRLQSERWQRKYPRAPGPGHYNVSYRLVE</sequence>